<evidence type="ECO:0000259" key="1">
    <source>
        <dbReference type="Pfam" id="PF02129"/>
    </source>
</evidence>
<reference evidence="2 3" key="1">
    <citation type="submission" date="2018-11" db="EMBL/GenBank/DDBJ databases">
        <title>Genome sequencing of Lautropia sp. KCOM 2505 (= ChDC F240).</title>
        <authorList>
            <person name="Kook J.-K."/>
            <person name="Park S.-N."/>
            <person name="Lim Y.K."/>
        </authorList>
    </citation>
    <scope>NUCLEOTIDE SEQUENCE [LARGE SCALE GENOMIC DNA]</scope>
    <source>
        <strain evidence="2 3">KCOM 2505</strain>
    </source>
</reference>
<proteinExistence type="predicted"/>
<dbReference type="Proteomes" id="UP000270261">
    <property type="component" value="Unassembled WGS sequence"/>
</dbReference>
<name>A0A426FPK2_9BURK</name>
<evidence type="ECO:0000313" key="2">
    <source>
        <dbReference type="EMBL" id="RRN44605.1"/>
    </source>
</evidence>
<comment type="caution">
    <text evidence="2">The sequence shown here is derived from an EMBL/GenBank/DDBJ whole genome shotgun (WGS) entry which is preliminary data.</text>
</comment>
<organism evidence="2 3">
    <name type="scientific">Lautropia dentalis</name>
    <dbReference type="NCBI Taxonomy" id="2490857"/>
    <lineage>
        <taxon>Bacteria</taxon>
        <taxon>Pseudomonadati</taxon>
        <taxon>Pseudomonadota</taxon>
        <taxon>Betaproteobacteria</taxon>
        <taxon>Burkholderiales</taxon>
        <taxon>Burkholderiaceae</taxon>
        <taxon>Lautropia</taxon>
    </lineage>
</organism>
<keyword evidence="2" id="KW-0378">Hydrolase</keyword>
<dbReference type="SUPFAM" id="SSF53474">
    <property type="entry name" value="alpha/beta-Hydrolases"/>
    <property type="match status" value="1"/>
</dbReference>
<sequence length="342" mass="38691">MKGVQRVKVTQQWDKTFPQSSQVEHQKVQFRNRYGITVVGDLYMPKGAKGKLPALVLSGPFGAVKEQSSGLHAQEMAKRGFVALAFDPSFTGESGGEVRDVASPDIFTEDFSAAVDYLGLQSFVDRERIGVLAICGLTGMGITAATADSRIKSVAVTAMYDMSRSMSKGYQDYYTPEQREKLVDHISQQRWKDAENGTFAPGWHELGFDDKGNVMTGPTLFPKEGKLPEGMPEFVYRFFDYYKTPRGYHPRSINSNGAWTATTPMAFFAFNLMDNLDKYHRPLLLVTGDRAHSRYYSETVYEKANQPKELVVVKDADHVDLYDNREKIPFDKFEQFFRKTLK</sequence>
<feature type="domain" description="Xaa-Pro dipeptidyl-peptidase-like" evidence="1">
    <location>
        <begin position="36"/>
        <end position="175"/>
    </location>
</feature>
<dbReference type="EMBL" id="RRUE01000002">
    <property type="protein sequence ID" value="RRN44605.1"/>
    <property type="molecule type" value="Genomic_DNA"/>
</dbReference>
<keyword evidence="3" id="KW-1185">Reference proteome</keyword>
<dbReference type="Gene3D" id="1.10.10.800">
    <property type="match status" value="1"/>
</dbReference>
<dbReference type="OrthoDB" id="9805123at2"/>
<evidence type="ECO:0000313" key="3">
    <source>
        <dbReference type="Proteomes" id="UP000270261"/>
    </source>
</evidence>
<accession>A0A426FPK2</accession>
<protein>
    <submittedName>
        <fullName evidence="2">Alpha/beta hydrolase</fullName>
    </submittedName>
</protein>
<dbReference type="PANTHER" id="PTHR47751">
    <property type="entry name" value="SUPERFAMILY HYDROLASE, PUTATIVE (AFU_ORTHOLOGUE AFUA_2G16580)-RELATED"/>
    <property type="match status" value="1"/>
</dbReference>
<dbReference type="AlphaFoldDB" id="A0A426FPK2"/>
<dbReference type="GO" id="GO:0016787">
    <property type="term" value="F:hydrolase activity"/>
    <property type="evidence" value="ECO:0007669"/>
    <property type="project" value="UniProtKB-KW"/>
</dbReference>
<dbReference type="PANTHER" id="PTHR47751:SF1">
    <property type="entry name" value="SUPERFAMILY HYDROLASE, PUTATIVE (AFU_ORTHOLOGUE AFUA_2G16580)-RELATED"/>
    <property type="match status" value="1"/>
</dbReference>
<gene>
    <name evidence="2" type="ORF">EHV23_09460</name>
</gene>
<dbReference type="InterPro" id="IPR000383">
    <property type="entry name" value="Xaa-Pro-like_dom"/>
</dbReference>
<dbReference type="InterPro" id="IPR029058">
    <property type="entry name" value="AB_hydrolase_fold"/>
</dbReference>
<dbReference type="InterPro" id="IPR051411">
    <property type="entry name" value="Polyketide_trans_af380"/>
</dbReference>
<dbReference type="Gene3D" id="3.40.50.1820">
    <property type="entry name" value="alpha/beta hydrolase"/>
    <property type="match status" value="1"/>
</dbReference>
<dbReference type="Pfam" id="PF02129">
    <property type="entry name" value="Peptidase_S15"/>
    <property type="match status" value="1"/>
</dbReference>